<dbReference type="Pfam" id="PF14223">
    <property type="entry name" value="Retrotran_gag_2"/>
    <property type="match status" value="1"/>
</dbReference>
<dbReference type="AlphaFoldDB" id="A0A6L2K3G3"/>
<dbReference type="PANTHER" id="PTHR11439">
    <property type="entry name" value="GAG-POL-RELATED RETROTRANSPOSON"/>
    <property type="match status" value="1"/>
</dbReference>
<organism evidence="2">
    <name type="scientific">Tanacetum cinerariifolium</name>
    <name type="common">Dalmatian daisy</name>
    <name type="synonym">Chrysanthemum cinerariifolium</name>
    <dbReference type="NCBI Taxonomy" id="118510"/>
    <lineage>
        <taxon>Eukaryota</taxon>
        <taxon>Viridiplantae</taxon>
        <taxon>Streptophyta</taxon>
        <taxon>Embryophyta</taxon>
        <taxon>Tracheophyta</taxon>
        <taxon>Spermatophyta</taxon>
        <taxon>Magnoliopsida</taxon>
        <taxon>eudicotyledons</taxon>
        <taxon>Gunneridae</taxon>
        <taxon>Pentapetalae</taxon>
        <taxon>asterids</taxon>
        <taxon>campanulids</taxon>
        <taxon>Asterales</taxon>
        <taxon>Asteraceae</taxon>
        <taxon>Asteroideae</taxon>
        <taxon>Anthemideae</taxon>
        <taxon>Anthemidinae</taxon>
        <taxon>Tanacetum</taxon>
    </lineage>
</organism>
<keyword evidence="1" id="KW-0175">Coiled coil</keyword>
<comment type="caution">
    <text evidence="2">The sequence shown here is derived from an EMBL/GenBank/DDBJ whole genome shotgun (WGS) entry which is preliminary data.</text>
</comment>
<gene>
    <name evidence="2" type="ORF">Tci_015245</name>
</gene>
<dbReference type="EMBL" id="BKCJ010001685">
    <property type="protein sequence ID" value="GEU43267.1"/>
    <property type="molecule type" value="Genomic_DNA"/>
</dbReference>
<proteinExistence type="predicted"/>
<feature type="coiled-coil region" evidence="1">
    <location>
        <begin position="553"/>
        <end position="580"/>
    </location>
</feature>
<evidence type="ECO:0000313" key="2">
    <source>
        <dbReference type="EMBL" id="GEU43267.1"/>
    </source>
</evidence>
<dbReference type="PANTHER" id="PTHR11439:SF495">
    <property type="entry name" value="REVERSE TRANSCRIPTASE, RNA-DEPENDENT DNA POLYMERASE-RELATED"/>
    <property type="match status" value="1"/>
</dbReference>
<accession>A0A6L2K3G3</accession>
<reference evidence="2" key="1">
    <citation type="journal article" date="2019" name="Sci. Rep.">
        <title>Draft genome of Tanacetum cinerariifolium, the natural source of mosquito coil.</title>
        <authorList>
            <person name="Yamashiro T."/>
            <person name="Shiraishi A."/>
            <person name="Satake H."/>
            <person name="Nakayama K."/>
        </authorList>
    </citation>
    <scope>NUCLEOTIDE SEQUENCE</scope>
</reference>
<name>A0A6L2K3G3_TANCI</name>
<protein>
    <submittedName>
        <fullName evidence="2">Uncharacterized protein</fullName>
    </submittedName>
</protein>
<sequence>MLLMALPNEHLMTFNMYKDTKTLFVAIETRFGGNEATKKTQKNLLKQLCENFSATSTESLDYIFNRLQKIVSQLAVLGVFISYEDLNLKFLRSLPSEWNTHVVVWRNKYNLDPISIDDLYNNFKIVEQKDRVSDNKDCSAGSLIVIEKKTVVFNVANIEFVKAKQQEKPVKKPVKNNAPRAVLMKTGLRPFNTARPVNTAYPNTTVHYARPMSRFSKSAQSTVKSPYQQRTTFANKIFRQTVNTTRPRPVTTARPRPVNTVMLRQVNTARPNPAVVNVVRENKGHPQQVQEDQGYVDSGCSKHMTGNMSYLLDFKEFNRGYVTFRGGENGGRNTDVKTASTPLEMEKPLVKDANGIDVDVHLYRSMIRSLMYLTASRPDIMYAVCACARFQVTPKVSNLHAVKRIFRYLKDHLNLGLWYPRDSLFELVAYTDSDYAGASLDRKSTTGGKPTKSDRFKQIVDFLNANPIKYALTVSPTINTSCIKQFWTSSKVKNVNEDVQLQDLLDGKKVIVNEASIRCDLRLDDAEVTACLPNSAIFEELTRLGVLFLEQIKTNQAAKIKKLKKRVRKLEGIKKKRTQRLKRLYKVRLSTRVESFKEEESLGDQEDASKQGRSIVDIEQDEWTTLVDDTQRRMNDQDMFGVNYLDGNEVVVDVLAGKKEEQSKKVVEKEVSTADLVTTAGEVVTTADDEVSAALTNTTTTDDELTLAQTLLKIKAAKPKAITTAATTVTAISTRPKEKGIIMPLKKKEQIIMDEQIARDLKAQMQANLEEEQKIAKQKEEEAYIAIIAE</sequence>
<evidence type="ECO:0000256" key="1">
    <source>
        <dbReference type="SAM" id="Coils"/>
    </source>
</evidence>